<feature type="domain" description="SpoVT-AbrB" evidence="2">
    <location>
        <begin position="1"/>
        <end position="46"/>
    </location>
</feature>
<proteinExistence type="predicted"/>
<dbReference type="InterPro" id="IPR007159">
    <property type="entry name" value="SpoVT-AbrB_dom"/>
</dbReference>
<dbReference type="PROSITE" id="PS51740">
    <property type="entry name" value="SPOVT_ABRB"/>
    <property type="match status" value="1"/>
</dbReference>
<dbReference type="SUPFAM" id="SSF89447">
    <property type="entry name" value="AbrB/MazE/MraZ-like"/>
    <property type="match status" value="1"/>
</dbReference>
<dbReference type="Gene3D" id="2.10.260.10">
    <property type="match status" value="1"/>
</dbReference>
<evidence type="ECO:0000313" key="5">
    <source>
        <dbReference type="EMBL" id="VFK79359.1"/>
    </source>
</evidence>
<gene>
    <name evidence="5" type="ORF">BECKSD772D_GA0070982_104612</name>
    <name evidence="4" type="ORF">BECKSD772E_GA0070983_104915</name>
    <name evidence="3" type="ORF">BECKSD772F_GA0070984_10515</name>
</gene>
<reference evidence="3" key="1">
    <citation type="submission" date="2019-02" db="EMBL/GenBank/DDBJ databases">
        <authorList>
            <person name="Gruber-Vodicka R. H."/>
            <person name="Seah K. B. B."/>
        </authorList>
    </citation>
    <scope>NUCLEOTIDE SEQUENCE</scope>
    <source>
        <strain evidence="5">BECK_S127</strain>
        <strain evidence="4">BECK_S1320</strain>
        <strain evidence="3">BECK_S1321</strain>
    </source>
</reference>
<organism evidence="3">
    <name type="scientific">Candidatus Kentrum sp. SD</name>
    <dbReference type="NCBI Taxonomy" id="2126332"/>
    <lineage>
        <taxon>Bacteria</taxon>
        <taxon>Pseudomonadati</taxon>
        <taxon>Pseudomonadota</taxon>
        <taxon>Gammaproteobacteria</taxon>
        <taxon>Candidatus Kentrum</taxon>
    </lineage>
</organism>
<evidence type="ECO:0000313" key="4">
    <source>
        <dbReference type="EMBL" id="VFK45161.1"/>
    </source>
</evidence>
<accession>A0A450YER1</accession>
<dbReference type="AlphaFoldDB" id="A0A450YER1"/>
<dbReference type="NCBIfam" id="TIGR01439">
    <property type="entry name" value="lp_hng_hel_AbrB"/>
    <property type="match status" value="1"/>
</dbReference>
<dbReference type="EMBL" id="CAADHB010000046">
    <property type="protein sequence ID" value="VFK79359.1"/>
    <property type="molecule type" value="Genomic_DNA"/>
</dbReference>
<dbReference type="GO" id="GO:0003677">
    <property type="term" value="F:DNA binding"/>
    <property type="evidence" value="ECO:0007669"/>
    <property type="project" value="UniProtKB-UniRule"/>
</dbReference>
<dbReference type="EMBL" id="CAADFR010000051">
    <property type="protein sequence ID" value="VFK40014.1"/>
    <property type="molecule type" value="Genomic_DNA"/>
</dbReference>
<protein>
    <submittedName>
        <fullName evidence="3">Transcriptional regulator, AbrB family</fullName>
    </submittedName>
</protein>
<name>A0A450YER1_9GAMM</name>
<keyword evidence="1" id="KW-0238">DNA-binding</keyword>
<evidence type="ECO:0000259" key="2">
    <source>
        <dbReference type="PROSITE" id="PS51740"/>
    </source>
</evidence>
<dbReference type="EMBL" id="CAADFU010000049">
    <property type="protein sequence ID" value="VFK45161.1"/>
    <property type="molecule type" value="Genomic_DNA"/>
</dbReference>
<sequence>MSIVTLSAKNQIVIPKDARDALDLKPGTRLLVHVEDDMIVMHSEPTDYVHSLRGLHKEVWEEIDTSRYLREERDSWDNG</sequence>
<dbReference type="InterPro" id="IPR037914">
    <property type="entry name" value="SpoVT-AbrB_sf"/>
</dbReference>
<evidence type="ECO:0000313" key="3">
    <source>
        <dbReference type="EMBL" id="VFK40014.1"/>
    </source>
</evidence>
<dbReference type="Pfam" id="PF04014">
    <property type="entry name" value="MazE_antitoxin"/>
    <property type="match status" value="1"/>
</dbReference>
<evidence type="ECO:0000256" key="1">
    <source>
        <dbReference type="PROSITE-ProRule" id="PRU01076"/>
    </source>
</evidence>
<dbReference type="SMART" id="SM00966">
    <property type="entry name" value="SpoVT_AbrB"/>
    <property type="match status" value="1"/>
</dbReference>